<dbReference type="Pfam" id="PF00057">
    <property type="entry name" value="Ldl_recept_a"/>
    <property type="match status" value="1"/>
</dbReference>
<dbReference type="GO" id="GO:0003723">
    <property type="term" value="F:RNA binding"/>
    <property type="evidence" value="ECO:0007669"/>
    <property type="project" value="InterPro"/>
</dbReference>
<dbReference type="SUPFAM" id="SSF49854">
    <property type="entry name" value="Spermadhesin, CUB domain"/>
    <property type="match status" value="3"/>
</dbReference>
<dbReference type="InterPro" id="IPR011545">
    <property type="entry name" value="DEAD/DEAH_box_helicase_dom"/>
</dbReference>
<dbReference type="GO" id="GO:0005737">
    <property type="term" value="C:cytoplasm"/>
    <property type="evidence" value="ECO:0007669"/>
    <property type="project" value="UniProtKB-SubCell"/>
</dbReference>
<keyword evidence="10" id="KW-0508">mRNA splicing</keyword>
<dbReference type="InterPro" id="IPR014001">
    <property type="entry name" value="Helicase_ATP-bd"/>
</dbReference>
<dbReference type="GO" id="GO:0000724">
    <property type="term" value="P:double-strand break repair via homologous recombination"/>
    <property type="evidence" value="ECO:0007669"/>
    <property type="project" value="TreeGrafter"/>
</dbReference>
<evidence type="ECO:0000256" key="4">
    <source>
        <dbReference type="ARBA" id="ARBA00008146"/>
    </source>
</evidence>
<dbReference type="InterPro" id="IPR001163">
    <property type="entry name" value="Sm_dom_euk/arc"/>
</dbReference>
<dbReference type="PROSITE" id="PS52002">
    <property type="entry name" value="SM"/>
    <property type="match status" value="1"/>
</dbReference>
<dbReference type="OrthoDB" id="19606at2759"/>
<dbReference type="InterPro" id="IPR002172">
    <property type="entry name" value="LDrepeatLR_classA_rpt"/>
</dbReference>
<evidence type="ECO:0000256" key="14">
    <source>
        <dbReference type="ARBA" id="ARBA00033121"/>
    </source>
</evidence>
<evidence type="ECO:0000256" key="5">
    <source>
        <dbReference type="ARBA" id="ARBA00022490"/>
    </source>
</evidence>
<evidence type="ECO:0000256" key="3">
    <source>
        <dbReference type="ARBA" id="ARBA00005446"/>
    </source>
</evidence>
<dbReference type="GO" id="GO:0005524">
    <property type="term" value="F:ATP binding"/>
    <property type="evidence" value="ECO:0007669"/>
    <property type="project" value="InterPro"/>
</dbReference>
<evidence type="ECO:0000256" key="9">
    <source>
        <dbReference type="ARBA" id="ARBA00023157"/>
    </source>
</evidence>
<proteinExistence type="inferred from homology"/>
<organism evidence="23 24">
    <name type="scientific">Crassostrea virginica</name>
    <name type="common">Eastern oyster</name>
    <dbReference type="NCBI Taxonomy" id="6565"/>
    <lineage>
        <taxon>Eukaryota</taxon>
        <taxon>Metazoa</taxon>
        <taxon>Spiralia</taxon>
        <taxon>Lophotrochozoa</taxon>
        <taxon>Mollusca</taxon>
        <taxon>Bivalvia</taxon>
        <taxon>Autobranchia</taxon>
        <taxon>Pteriomorphia</taxon>
        <taxon>Ostreida</taxon>
        <taxon>Ostreoidea</taxon>
        <taxon>Ostreidae</taxon>
        <taxon>Crassostrea</taxon>
    </lineage>
</organism>
<dbReference type="InterPro" id="IPR036055">
    <property type="entry name" value="LDL_receptor-like_sf"/>
</dbReference>
<protein>
    <recommendedName>
        <fullName evidence="16">DNA 3'-5' helicase</fullName>
        <ecNumber evidence="16">5.6.2.4</ecNumber>
    </recommendedName>
    <alternativeName>
        <fullName evidence="14">snRNP core protein D1</fullName>
    </alternativeName>
</protein>
<evidence type="ECO:0000313" key="24">
    <source>
        <dbReference type="RefSeq" id="XP_022335810.1"/>
    </source>
</evidence>
<feature type="domain" description="CUB" evidence="20">
    <location>
        <begin position="311"/>
        <end position="432"/>
    </location>
</feature>
<comment type="similarity">
    <text evidence="4">Belongs to the snRNP core protein family.</text>
</comment>
<dbReference type="SMART" id="SM00042">
    <property type="entry name" value="CUB"/>
    <property type="match status" value="2"/>
</dbReference>
<feature type="region of interest" description="Disordered" evidence="19">
    <location>
        <begin position="946"/>
        <end position="982"/>
    </location>
</feature>
<evidence type="ECO:0000313" key="23">
    <source>
        <dbReference type="Proteomes" id="UP000694844"/>
    </source>
</evidence>
<dbReference type="CDD" id="cd00041">
    <property type="entry name" value="CUB"/>
    <property type="match status" value="1"/>
</dbReference>
<sequence length="982" mass="110078">MKFFSDFARFLLTGWLLTSFLIISGVCLKVGKDRGTTSCFQNHETVKFSVEKGDFGYVTSYNYPDNYTSDFYLGHSCNVEIRGCSTCKVKLTLMDVNFPHCPSVQKSKHRDLCIPGCDHIQIHEVDQPYHSKNLRNYHSASVEEYVSISSNVKIRHCISNGTEPTGKRFRVRFEVIEKVQQIRGTVSSTMFGGDRGEISSPNFPDRYALNDETFTYILTNLDPYGKIRIIFDDWDLASVSTLQVYDGPRTTSPSKVYTRHERPVLVSKSSTIILVFNTGSSRHRCCHPVGWKASYQFVSSGQWNTIPSTNCSKIIEHQSGGVFNLDYLTPRLPAMFDCIWIIRKPAKKNPDGILLRLTEIVFGQGWAEYPDNSLEIVSGTTSQGELLGKFTSTNLTVGQWFSQGSSLYIRLRGALSEEDRLNFIFTAVDNVTESGCQRSGDYLCKNLWCIDKSLRCDGVDHCGDNSDEGPDESCKFEKIWKLGIRWKLSDSSTKDPCAGNFKCGGNKYDCLPMSRVCDRISDCFDDSDEKWCAYHSKQTKDDGMSSCGRNTATLLNIIGLFILYLFVTRYIHSNRAPFSLCLVSGTGSAGYGPPSFSYWILKSNPKSAALRTKEANAVGIGLASQSQTLSYTAFASSDKMAAIENVFNLSELKEFQKAALNELMKGNDVFLSVKTGAGKSICYQAFHPMWTKKNTDRLCSILVICPLISIMKEQTDYLCRLGFSATYIGKDSKEDDDIRMGDFDFIFSSPEAIVGNADWRAMLLGPAGERVRLLVIDEAHTVLHWGEGDGYDEPFRQWYGKLGELRSLVDCPVLLLTATANRSARKKLQQKFSMKNCHEIVDNPERENIKLFVHKVGQSTLIMKLIRFLMKLSHETVTIELKNGTQVHGTVTGVDVCMNTHLKAVKMTIKNKDPVQVDTLSIRGNNIRYYILPDSLPLDTLLIDDTPKAKQKKGREGGMRGGRGRGRGGRGGRGRGRGRGRR</sequence>
<comment type="similarity">
    <text evidence="3">Belongs to the helicase family. RecQ subfamily.</text>
</comment>
<feature type="domain" description="Sm" evidence="22">
    <location>
        <begin position="864"/>
        <end position="936"/>
    </location>
</feature>
<keyword evidence="5" id="KW-0963">Cytoplasm</keyword>
<comment type="caution">
    <text evidence="18">Lacks conserved residue(s) required for the propagation of feature annotation.</text>
</comment>
<feature type="domain" description="CUB" evidence="20">
    <location>
        <begin position="182"/>
        <end position="298"/>
    </location>
</feature>
<evidence type="ECO:0000256" key="19">
    <source>
        <dbReference type="SAM" id="MobiDB-lite"/>
    </source>
</evidence>
<evidence type="ECO:0000259" key="21">
    <source>
        <dbReference type="PROSITE" id="PS51192"/>
    </source>
</evidence>
<comment type="catalytic activity">
    <reaction evidence="15">
        <text>Couples ATP hydrolysis with the unwinding of duplex DNA by translocating in the 3'-5' direction.</text>
        <dbReference type="EC" id="5.6.2.4"/>
    </reaction>
</comment>
<keyword evidence="9 18" id="KW-1015">Disulfide bond</keyword>
<dbReference type="SMART" id="SM00192">
    <property type="entry name" value="LDLa"/>
    <property type="match status" value="2"/>
</dbReference>
<accession>A0A8B8E6M9</accession>
<dbReference type="Gene3D" id="2.30.30.100">
    <property type="match status" value="1"/>
</dbReference>
<feature type="compositionally biased region" description="Basic residues" evidence="19">
    <location>
        <begin position="962"/>
        <end position="982"/>
    </location>
</feature>
<dbReference type="PROSITE" id="PS51192">
    <property type="entry name" value="HELICASE_ATP_BIND_1"/>
    <property type="match status" value="1"/>
</dbReference>
<reference evidence="24" key="1">
    <citation type="submission" date="2025-08" db="UniProtKB">
        <authorList>
            <consortium name="RefSeq"/>
        </authorList>
    </citation>
    <scope>IDENTIFICATION</scope>
    <source>
        <tissue evidence="24">Whole sample</tissue>
    </source>
</reference>
<dbReference type="SUPFAM" id="SSF50182">
    <property type="entry name" value="Sm-like ribonucleoproteins"/>
    <property type="match status" value="1"/>
</dbReference>
<keyword evidence="23" id="KW-1185">Reference proteome</keyword>
<keyword evidence="6" id="KW-0507">mRNA processing</keyword>
<dbReference type="Proteomes" id="UP000694844">
    <property type="component" value="Chromosome 5"/>
</dbReference>
<evidence type="ECO:0000256" key="8">
    <source>
        <dbReference type="ARBA" id="ARBA00023125"/>
    </source>
</evidence>
<dbReference type="InterPro" id="IPR010920">
    <property type="entry name" value="LSM_dom_sf"/>
</dbReference>
<dbReference type="Pfam" id="PF00270">
    <property type="entry name" value="DEAD"/>
    <property type="match status" value="1"/>
</dbReference>
<evidence type="ECO:0000256" key="18">
    <source>
        <dbReference type="PROSITE-ProRule" id="PRU00124"/>
    </source>
</evidence>
<dbReference type="EC" id="5.6.2.4" evidence="16"/>
<evidence type="ECO:0000256" key="11">
    <source>
        <dbReference type="ARBA" id="ARBA00023235"/>
    </source>
</evidence>
<evidence type="ECO:0000256" key="2">
    <source>
        <dbReference type="ARBA" id="ARBA00004496"/>
    </source>
</evidence>
<keyword evidence="11" id="KW-0413">Isomerase</keyword>
<evidence type="ECO:0000256" key="1">
    <source>
        <dbReference type="ARBA" id="ARBA00004123"/>
    </source>
</evidence>
<evidence type="ECO:0000256" key="15">
    <source>
        <dbReference type="ARBA" id="ARBA00034617"/>
    </source>
</evidence>
<evidence type="ECO:0000256" key="16">
    <source>
        <dbReference type="ARBA" id="ARBA00034808"/>
    </source>
</evidence>
<dbReference type="GO" id="GO:0009378">
    <property type="term" value="F:four-way junction helicase activity"/>
    <property type="evidence" value="ECO:0007669"/>
    <property type="project" value="TreeGrafter"/>
</dbReference>
<feature type="domain" description="Helicase ATP-binding" evidence="21">
    <location>
        <begin position="660"/>
        <end position="838"/>
    </location>
</feature>
<dbReference type="GO" id="GO:0005681">
    <property type="term" value="C:spliceosomal complex"/>
    <property type="evidence" value="ECO:0007669"/>
    <property type="project" value="UniProtKB-KW"/>
</dbReference>
<dbReference type="Gene3D" id="2.60.120.290">
    <property type="entry name" value="Spermadhesin, CUB domain"/>
    <property type="match status" value="3"/>
</dbReference>
<keyword evidence="8" id="KW-0238">DNA-binding</keyword>
<dbReference type="GeneID" id="111132305"/>
<feature type="disulfide bond" evidence="17">
    <location>
        <begin position="311"/>
        <end position="338"/>
    </location>
</feature>
<dbReference type="PROSITE" id="PS01180">
    <property type="entry name" value="CUB"/>
    <property type="match status" value="2"/>
</dbReference>
<keyword evidence="7" id="KW-0747">Spliceosome</keyword>
<dbReference type="PANTHER" id="PTHR13710:SF105">
    <property type="entry name" value="ATP-DEPENDENT DNA HELICASE Q1"/>
    <property type="match status" value="1"/>
</dbReference>
<feature type="disulfide bond" evidence="18">
    <location>
        <begin position="444"/>
        <end position="462"/>
    </location>
</feature>
<dbReference type="AlphaFoldDB" id="A0A8B8E6M9"/>
<comment type="subcellular location">
    <subcellularLocation>
        <location evidence="2">Cytoplasm</location>
    </subcellularLocation>
    <subcellularLocation>
        <location evidence="1">Nucleus</location>
    </subcellularLocation>
</comment>
<dbReference type="GO" id="GO:0005694">
    <property type="term" value="C:chromosome"/>
    <property type="evidence" value="ECO:0007669"/>
    <property type="project" value="TreeGrafter"/>
</dbReference>
<evidence type="ECO:0000259" key="20">
    <source>
        <dbReference type="PROSITE" id="PS01180"/>
    </source>
</evidence>
<name>A0A8B8E6M9_CRAVI</name>
<dbReference type="InterPro" id="IPR027417">
    <property type="entry name" value="P-loop_NTPase"/>
</dbReference>
<dbReference type="Gene3D" id="3.40.50.300">
    <property type="entry name" value="P-loop containing nucleotide triphosphate hydrolases"/>
    <property type="match status" value="1"/>
</dbReference>
<dbReference type="PROSITE" id="PS01209">
    <property type="entry name" value="LDLRA_1"/>
    <property type="match status" value="2"/>
</dbReference>
<dbReference type="GO" id="GO:0000387">
    <property type="term" value="P:spliceosomal snRNP assembly"/>
    <property type="evidence" value="ECO:0007669"/>
    <property type="project" value="InterPro"/>
</dbReference>
<dbReference type="InterPro" id="IPR000859">
    <property type="entry name" value="CUB_dom"/>
</dbReference>
<dbReference type="CDD" id="cd01724">
    <property type="entry name" value="Sm_D1"/>
    <property type="match status" value="1"/>
</dbReference>
<keyword evidence="13" id="KW-0687">Ribonucleoprotein</keyword>
<dbReference type="PROSITE" id="PS50068">
    <property type="entry name" value="LDLRA_2"/>
    <property type="match status" value="2"/>
</dbReference>
<gene>
    <name evidence="24" type="primary">LOC111132305</name>
</gene>
<dbReference type="InterPro" id="IPR047575">
    <property type="entry name" value="Sm"/>
</dbReference>
<evidence type="ECO:0000256" key="12">
    <source>
        <dbReference type="ARBA" id="ARBA00023242"/>
    </source>
</evidence>
<dbReference type="Gene3D" id="4.10.400.10">
    <property type="entry name" value="Low-density Lipoprotein Receptor"/>
    <property type="match status" value="2"/>
</dbReference>
<evidence type="ECO:0000256" key="13">
    <source>
        <dbReference type="ARBA" id="ARBA00023274"/>
    </source>
</evidence>
<dbReference type="PANTHER" id="PTHR13710">
    <property type="entry name" value="DNA HELICASE RECQ FAMILY MEMBER"/>
    <property type="match status" value="1"/>
</dbReference>
<dbReference type="Pfam" id="PF01423">
    <property type="entry name" value="LSM"/>
    <property type="match status" value="1"/>
</dbReference>
<dbReference type="GO" id="GO:0003677">
    <property type="term" value="F:DNA binding"/>
    <property type="evidence" value="ECO:0007669"/>
    <property type="project" value="UniProtKB-KW"/>
</dbReference>
<dbReference type="SMART" id="SM00487">
    <property type="entry name" value="DEXDc"/>
    <property type="match status" value="1"/>
</dbReference>
<feature type="disulfide bond" evidence="18">
    <location>
        <begin position="517"/>
        <end position="532"/>
    </location>
</feature>
<dbReference type="GO" id="GO:0043138">
    <property type="term" value="F:3'-5' DNA helicase activity"/>
    <property type="evidence" value="ECO:0007669"/>
    <property type="project" value="UniProtKB-EC"/>
</dbReference>
<keyword evidence="12" id="KW-0539">Nucleus</keyword>
<evidence type="ECO:0000256" key="7">
    <source>
        <dbReference type="ARBA" id="ARBA00022728"/>
    </source>
</evidence>
<dbReference type="InterPro" id="IPR035914">
    <property type="entry name" value="Sperma_CUB_dom_sf"/>
</dbReference>
<evidence type="ECO:0000259" key="22">
    <source>
        <dbReference type="PROSITE" id="PS52002"/>
    </source>
</evidence>
<dbReference type="SMART" id="SM00651">
    <property type="entry name" value="Sm"/>
    <property type="match status" value="1"/>
</dbReference>
<evidence type="ECO:0000256" key="17">
    <source>
        <dbReference type="PROSITE-ProRule" id="PRU00059"/>
    </source>
</evidence>
<dbReference type="SUPFAM" id="SSF52540">
    <property type="entry name" value="P-loop containing nucleoside triphosphate hydrolases"/>
    <property type="match status" value="1"/>
</dbReference>
<dbReference type="InterPro" id="IPR034102">
    <property type="entry name" value="Sm_D1"/>
</dbReference>
<dbReference type="SUPFAM" id="SSF57424">
    <property type="entry name" value="LDL receptor-like module"/>
    <property type="match status" value="2"/>
</dbReference>
<dbReference type="RefSeq" id="XP_022335810.1">
    <property type="nucleotide sequence ID" value="XM_022480102.1"/>
</dbReference>
<dbReference type="CDD" id="cd00112">
    <property type="entry name" value="LDLa"/>
    <property type="match status" value="2"/>
</dbReference>
<evidence type="ECO:0000256" key="6">
    <source>
        <dbReference type="ARBA" id="ARBA00022664"/>
    </source>
</evidence>
<dbReference type="InterPro" id="IPR023415">
    <property type="entry name" value="LDLR_class-A_CS"/>
</dbReference>
<dbReference type="KEGG" id="cvn:111132305"/>
<evidence type="ECO:0000256" key="10">
    <source>
        <dbReference type="ARBA" id="ARBA00023187"/>
    </source>
</evidence>
<dbReference type="PRINTS" id="PR00261">
    <property type="entry name" value="LDLRECEPTOR"/>
</dbReference>
<dbReference type="FunFam" id="2.30.30.100:FF:000016">
    <property type="entry name" value="Small nuclear ribonucleoprotein Sm D1"/>
    <property type="match status" value="1"/>
</dbReference>